<proteinExistence type="predicted"/>
<dbReference type="AlphaFoldDB" id="A0A5E4MG12"/>
<accession>A0A5E4MG12</accession>
<sequence>SSHVPIVRPTAEREPGPEPPDMEACLRAVSYTCLQRKTAVYLDALNRLDRIRLLGDFVTAVRTEPVDPRKTAISERLLDARGHNTVLSLSVLVDAVVRDILKSHVLRISFPDIADFGTSRGYPAENK</sequence>
<protein>
    <submittedName>
        <fullName evidence="2">Uncharacterized protein</fullName>
    </submittedName>
</protein>
<organism evidence="2 3">
    <name type="scientific">Cinara cedri</name>
    <dbReference type="NCBI Taxonomy" id="506608"/>
    <lineage>
        <taxon>Eukaryota</taxon>
        <taxon>Metazoa</taxon>
        <taxon>Ecdysozoa</taxon>
        <taxon>Arthropoda</taxon>
        <taxon>Hexapoda</taxon>
        <taxon>Insecta</taxon>
        <taxon>Pterygota</taxon>
        <taxon>Neoptera</taxon>
        <taxon>Paraneoptera</taxon>
        <taxon>Hemiptera</taxon>
        <taxon>Sternorrhyncha</taxon>
        <taxon>Aphidomorpha</taxon>
        <taxon>Aphidoidea</taxon>
        <taxon>Aphididae</taxon>
        <taxon>Lachninae</taxon>
        <taxon>Cinara</taxon>
    </lineage>
</organism>
<dbReference type="InterPro" id="IPR012464">
    <property type="entry name" value="DUF1676"/>
</dbReference>
<dbReference type="EMBL" id="CABPRJ010000583">
    <property type="protein sequence ID" value="VVC31100.1"/>
    <property type="molecule type" value="Genomic_DNA"/>
</dbReference>
<gene>
    <name evidence="2" type="ORF">CINCED_3A021888</name>
</gene>
<keyword evidence="3" id="KW-1185">Reference proteome</keyword>
<evidence type="ECO:0000313" key="2">
    <source>
        <dbReference type="EMBL" id="VVC31100.1"/>
    </source>
</evidence>
<feature type="non-terminal residue" evidence="2">
    <location>
        <position position="1"/>
    </location>
</feature>
<name>A0A5E4MG12_9HEMI</name>
<reference evidence="2 3" key="1">
    <citation type="submission" date="2019-08" db="EMBL/GenBank/DDBJ databases">
        <authorList>
            <person name="Alioto T."/>
            <person name="Alioto T."/>
            <person name="Gomez Garrido J."/>
        </authorList>
    </citation>
    <scope>NUCLEOTIDE SEQUENCE [LARGE SCALE GENOMIC DNA]</scope>
</reference>
<evidence type="ECO:0000256" key="1">
    <source>
        <dbReference type="SAM" id="MobiDB-lite"/>
    </source>
</evidence>
<dbReference type="Pfam" id="PF07898">
    <property type="entry name" value="DUF1676"/>
    <property type="match status" value="1"/>
</dbReference>
<evidence type="ECO:0000313" key="3">
    <source>
        <dbReference type="Proteomes" id="UP000325440"/>
    </source>
</evidence>
<feature type="region of interest" description="Disordered" evidence="1">
    <location>
        <begin position="1"/>
        <end position="20"/>
    </location>
</feature>
<dbReference type="OrthoDB" id="6622274at2759"/>
<dbReference type="Proteomes" id="UP000325440">
    <property type="component" value="Unassembled WGS sequence"/>
</dbReference>